<proteinExistence type="predicted"/>
<keyword evidence="2" id="KW-1185">Reference proteome</keyword>
<organism evidence="1 2">
    <name type="scientific">Hymenobacter cavernae</name>
    <dbReference type="NCBI Taxonomy" id="2044852"/>
    <lineage>
        <taxon>Bacteria</taxon>
        <taxon>Pseudomonadati</taxon>
        <taxon>Bacteroidota</taxon>
        <taxon>Cytophagia</taxon>
        <taxon>Cytophagales</taxon>
        <taxon>Hymenobacteraceae</taxon>
        <taxon>Hymenobacter</taxon>
    </lineage>
</organism>
<dbReference type="Proteomes" id="UP000632273">
    <property type="component" value="Unassembled WGS sequence"/>
</dbReference>
<dbReference type="RefSeq" id="WP_188815708.1">
    <property type="nucleotide sequence ID" value="NZ_BMHT01000007.1"/>
</dbReference>
<comment type="caution">
    <text evidence="1">The sequence shown here is derived from an EMBL/GenBank/DDBJ whole genome shotgun (WGS) entry which is preliminary data.</text>
</comment>
<gene>
    <name evidence="1" type="ORF">GCM10011383_38340</name>
</gene>
<accession>A0ABQ1UN10</accession>
<evidence type="ECO:0000313" key="1">
    <source>
        <dbReference type="EMBL" id="GGF23032.1"/>
    </source>
</evidence>
<evidence type="ECO:0000313" key="2">
    <source>
        <dbReference type="Proteomes" id="UP000632273"/>
    </source>
</evidence>
<protein>
    <submittedName>
        <fullName evidence="1">Uncharacterized protein</fullName>
    </submittedName>
</protein>
<dbReference type="Gene3D" id="3.40.50.1820">
    <property type="entry name" value="alpha/beta hydrolase"/>
    <property type="match status" value="1"/>
</dbReference>
<dbReference type="InterPro" id="IPR029058">
    <property type="entry name" value="AB_hydrolase_fold"/>
</dbReference>
<name>A0ABQ1UN10_9BACT</name>
<reference evidence="2" key="1">
    <citation type="journal article" date="2019" name="Int. J. Syst. Evol. Microbiol.">
        <title>The Global Catalogue of Microorganisms (GCM) 10K type strain sequencing project: providing services to taxonomists for standard genome sequencing and annotation.</title>
        <authorList>
            <consortium name="The Broad Institute Genomics Platform"/>
            <consortium name="The Broad Institute Genome Sequencing Center for Infectious Disease"/>
            <person name="Wu L."/>
            <person name="Ma J."/>
        </authorList>
    </citation>
    <scope>NUCLEOTIDE SEQUENCE [LARGE SCALE GENOMIC DNA]</scope>
    <source>
        <strain evidence="2">CGMCC 1.15197</strain>
    </source>
</reference>
<dbReference type="EMBL" id="BMHT01000007">
    <property type="protein sequence ID" value="GGF23032.1"/>
    <property type="molecule type" value="Genomic_DNA"/>
</dbReference>
<sequence>MLYLANSSQPDIAAATHQLADILKTTQSRTGLTWHYEPMPAETHQTIYHPAALHAFRMVFNPATQK</sequence>